<evidence type="ECO:0000256" key="7">
    <source>
        <dbReference type="ARBA" id="ARBA00023080"/>
    </source>
</evidence>
<dbReference type="Pfam" id="PF21654">
    <property type="entry name" value="DncV-like_NTFase"/>
    <property type="match status" value="1"/>
</dbReference>
<evidence type="ECO:0000256" key="4">
    <source>
        <dbReference type="ARBA" id="ARBA00022741"/>
    </source>
</evidence>
<keyword evidence="7" id="KW-0546">Nucleotide metabolism</keyword>
<dbReference type="InterPro" id="IPR048445">
    <property type="entry name" value="DncV-like_NTFase"/>
</dbReference>
<evidence type="ECO:0000256" key="1">
    <source>
        <dbReference type="ARBA" id="ARBA00022679"/>
    </source>
</evidence>
<gene>
    <name evidence="11" type="ORF">LCGC14_1081690</name>
</gene>
<feature type="region of interest" description="Disordered" evidence="9">
    <location>
        <begin position="21"/>
        <end position="42"/>
    </location>
</feature>
<sequence length="354" mass="40037">MTTIDFNKQMKAYHAQEVNLSNKDQQEMRDRRDSGRTRLRNGLTRADYPLPEEFSSQGSYAMRTMVQDEVSDYDIDDGAYFDKEDLIDTDGDYLEARTARKLVRNALKDGRLAYDAVVKTNCVRQQYPDGYHIDIPVYRTFRSKDIWGHEEIEYELASGDSWVKSDARKVTRWYNQAVGSELQTGQADTSQLRRVTKLTKKMARSRSTWKKKTTSGICISKLVVDHLLACPDRDDDALRETWKAIHSQLNFSQQIGHPVYTDKNLAQESDECVVFFRDCLGSALETLKALDAPDCTPKKASEAWDRVFNTSFFSVHLAKEGATAKSMLQPAVAAGAGLTFPSHAVIPNKSSGFA</sequence>
<reference evidence="11" key="1">
    <citation type="journal article" date="2015" name="Nature">
        <title>Complex archaea that bridge the gap between prokaryotes and eukaryotes.</title>
        <authorList>
            <person name="Spang A."/>
            <person name="Saw J.H."/>
            <person name="Jorgensen S.L."/>
            <person name="Zaremba-Niedzwiedzka K."/>
            <person name="Martijn J."/>
            <person name="Lind A.E."/>
            <person name="van Eijk R."/>
            <person name="Schleper C."/>
            <person name="Guy L."/>
            <person name="Ettema T.J."/>
        </authorList>
    </citation>
    <scope>NUCLEOTIDE SEQUENCE</scope>
</reference>
<feature type="domain" description="Cyclic GMP-AMP synthase DncV-like nucleotidyltransferase" evidence="10">
    <location>
        <begin position="53"/>
        <end position="138"/>
    </location>
</feature>
<keyword evidence="3" id="KW-0479">Metal-binding</keyword>
<organism evidence="11">
    <name type="scientific">marine sediment metagenome</name>
    <dbReference type="NCBI Taxonomy" id="412755"/>
    <lineage>
        <taxon>unclassified sequences</taxon>
        <taxon>metagenomes</taxon>
        <taxon>ecological metagenomes</taxon>
    </lineage>
</organism>
<dbReference type="GO" id="GO:0046872">
    <property type="term" value="F:metal ion binding"/>
    <property type="evidence" value="ECO:0007669"/>
    <property type="project" value="UniProtKB-KW"/>
</dbReference>
<dbReference type="GO" id="GO:0051607">
    <property type="term" value="P:defense response to virus"/>
    <property type="evidence" value="ECO:0007669"/>
    <property type="project" value="UniProtKB-KW"/>
</dbReference>
<dbReference type="GO" id="GO:0016779">
    <property type="term" value="F:nucleotidyltransferase activity"/>
    <property type="evidence" value="ECO:0007669"/>
    <property type="project" value="UniProtKB-KW"/>
</dbReference>
<feature type="compositionally biased region" description="Basic and acidic residues" evidence="9">
    <location>
        <begin position="24"/>
        <end position="36"/>
    </location>
</feature>
<dbReference type="GO" id="GO:0009117">
    <property type="term" value="P:nucleotide metabolic process"/>
    <property type="evidence" value="ECO:0007669"/>
    <property type="project" value="UniProtKB-KW"/>
</dbReference>
<dbReference type="EMBL" id="LAZR01004737">
    <property type="protein sequence ID" value="KKN05999.1"/>
    <property type="molecule type" value="Genomic_DNA"/>
</dbReference>
<keyword evidence="1" id="KW-0808">Transferase</keyword>
<comment type="caution">
    <text evidence="11">The sequence shown here is derived from an EMBL/GenBank/DDBJ whole genome shotgun (WGS) entry which is preliminary data.</text>
</comment>
<keyword evidence="8" id="KW-0051">Antiviral defense</keyword>
<evidence type="ECO:0000256" key="2">
    <source>
        <dbReference type="ARBA" id="ARBA00022695"/>
    </source>
</evidence>
<evidence type="ECO:0000256" key="9">
    <source>
        <dbReference type="SAM" id="MobiDB-lite"/>
    </source>
</evidence>
<evidence type="ECO:0000313" key="11">
    <source>
        <dbReference type="EMBL" id="KKN05999.1"/>
    </source>
</evidence>
<keyword evidence="6" id="KW-0460">Magnesium</keyword>
<protein>
    <recommendedName>
        <fullName evidence="10">Cyclic GMP-AMP synthase DncV-like nucleotidyltransferase domain-containing protein</fullName>
    </recommendedName>
</protein>
<proteinExistence type="predicted"/>
<dbReference type="GO" id="GO:0005524">
    <property type="term" value="F:ATP binding"/>
    <property type="evidence" value="ECO:0007669"/>
    <property type="project" value="UniProtKB-KW"/>
</dbReference>
<keyword evidence="2" id="KW-0548">Nucleotidyltransferase</keyword>
<accession>A0A0F9MJR4</accession>
<evidence type="ECO:0000256" key="5">
    <source>
        <dbReference type="ARBA" id="ARBA00022840"/>
    </source>
</evidence>
<evidence type="ECO:0000256" key="3">
    <source>
        <dbReference type="ARBA" id="ARBA00022723"/>
    </source>
</evidence>
<evidence type="ECO:0000256" key="8">
    <source>
        <dbReference type="ARBA" id="ARBA00023118"/>
    </source>
</evidence>
<evidence type="ECO:0000256" key="6">
    <source>
        <dbReference type="ARBA" id="ARBA00022842"/>
    </source>
</evidence>
<dbReference type="AlphaFoldDB" id="A0A0F9MJR4"/>
<name>A0A0F9MJR4_9ZZZZ</name>
<keyword evidence="5" id="KW-0067">ATP-binding</keyword>
<keyword evidence="4" id="KW-0547">Nucleotide-binding</keyword>
<evidence type="ECO:0000259" key="10">
    <source>
        <dbReference type="Pfam" id="PF21654"/>
    </source>
</evidence>